<protein>
    <submittedName>
        <fullName evidence="1">Noncanonical pyrimidine nucleotidase, YjjG family</fullName>
    </submittedName>
</protein>
<reference evidence="1 2" key="1">
    <citation type="submission" date="2018-10" db="EMBL/GenBank/DDBJ databases">
        <title>Phylogenomics of Brevibacillus.</title>
        <authorList>
            <person name="Dunlap C."/>
        </authorList>
    </citation>
    <scope>NUCLEOTIDE SEQUENCE [LARGE SCALE GENOMIC DNA]</scope>
    <source>
        <strain evidence="1 2">JCM 12215</strain>
    </source>
</reference>
<dbReference type="InterPro" id="IPR023214">
    <property type="entry name" value="HAD_sf"/>
</dbReference>
<dbReference type="GO" id="GO:0008253">
    <property type="term" value="F:5'-nucleotidase activity"/>
    <property type="evidence" value="ECO:0007669"/>
    <property type="project" value="InterPro"/>
</dbReference>
<evidence type="ECO:0000313" key="1">
    <source>
        <dbReference type="EMBL" id="RNB75158.1"/>
    </source>
</evidence>
<dbReference type="CDD" id="cd04305">
    <property type="entry name" value="HAD_Neu5Ac-Pase_like"/>
    <property type="match status" value="1"/>
</dbReference>
<gene>
    <name evidence="1" type="ORF">EDM52_06040</name>
</gene>
<dbReference type="RefSeq" id="WP_122908143.1">
    <property type="nucleotide sequence ID" value="NZ_CBCSBE010000001.1"/>
</dbReference>
<dbReference type="NCBIfam" id="TIGR01509">
    <property type="entry name" value="HAD-SF-IA-v3"/>
    <property type="match status" value="1"/>
</dbReference>
<dbReference type="NCBIfam" id="NF006976">
    <property type="entry name" value="PRK09449.1"/>
    <property type="match status" value="1"/>
</dbReference>
<dbReference type="Gene3D" id="1.10.150.240">
    <property type="entry name" value="Putative phosphatase, domain 2"/>
    <property type="match status" value="1"/>
</dbReference>
<dbReference type="PRINTS" id="PR00413">
    <property type="entry name" value="HADHALOGNASE"/>
</dbReference>
<dbReference type="InterPro" id="IPR011951">
    <property type="entry name" value="HAD-SF_hydro_IA_YjjG/PynA"/>
</dbReference>
<dbReference type="Pfam" id="PF00702">
    <property type="entry name" value="Hydrolase"/>
    <property type="match status" value="1"/>
</dbReference>
<organism evidence="1 2">
    <name type="scientific">Brevibacillus invocatus</name>
    <dbReference type="NCBI Taxonomy" id="173959"/>
    <lineage>
        <taxon>Bacteria</taxon>
        <taxon>Bacillati</taxon>
        <taxon>Bacillota</taxon>
        <taxon>Bacilli</taxon>
        <taxon>Bacillales</taxon>
        <taxon>Paenibacillaceae</taxon>
        <taxon>Brevibacillus</taxon>
    </lineage>
</organism>
<dbReference type="SUPFAM" id="SSF56784">
    <property type="entry name" value="HAD-like"/>
    <property type="match status" value="1"/>
</dbReference>
<dbReference type="AlphaFoldDB" id="A0A3M8CHL9"/>
<accession>A0A3M8CHL9</accession>
<dbReference type="SFLD" id="SFLDG01135">
    <property type="entry name" value="C1.5.6:_HAD__Beta-PGM__Phospha"/>
    <property type="match status" value="1"/>
</dbReference>
<keyword evidence="2" id="KW-1185">Reference proteome</keyword>
<dbReference type="InterPro" id="IPR006439">
    <property type="entry name" value="HAD-SF_hydro_IA"/>
</dbReference>
<proteinExistence type="predicted"/>
<evidence type="ECO:0000313" key="2">
    <source>
        <dbReference type="Proteomes" id="UP000282028"/>
    </source>
</evidence>
<dbReference type="Gene3D" id="3.40.50.1000">
    <property type="entry name" value="HAD superfamily/HAD-like"/>
    <property type="match status" value="1"/>
</dbReference>
<dbReference type="OrthoDB" id="9802350at2"/>
<dbReference type="InterPro" id="IPR036412">
    <property type="entry name" value="HAD-like_sf"/>
</dbReference>
<dbReference type="NCBIfam" id="TIGR01549">
    <property type="entry name" value="HAD-SF-IA-v1"/>
    <property type="match status" value="1"/>
</dbReference>
<dbReference type="SFLD" id="SFLDS00003">
    <property type="entry name" value="Haloacid_Dehalogenase"/>
    <property type="match status" value="1"/>
</dbReference>
<dbReference type="InterPro" id="IPR052550">
    <property type="entry name" value="Pyrimidine_5'-ntase_YjjG"/>
</dbReference>
<dbReference type="PANTHER" id="PTHR47478">
    <property type="match status" value="1"/>
</dbReference>
<dbReference type="SFLD" id="SFLDG01129">
    <property type="entry name" value="C1.5:_HAD__Beta-PGM__Phosphata"/>
    <property type="match status" value="1"/>
</dbReference>
<comment type="caution">
    <text evidence="1">The sequence shown here is derived from an EMBL/GenBank/DDBJ whole genome shotgun (WGS) entry which is preliminary data.</text>
</comment>
<dbReference type="NCBIfam" id="TIGR02254">
    <property type="entry name" value="YjjG_YfnB"/>
    <property type="match status" value="1"/>
</dbReference>
<dbReference type="InterPro" id="IPR023198">
    <property type="entry name" value="PGP-like_dom2"/>
</dbReference>
<name>A0A3M8CHL9_9BACL</name>
<dbReference type="Proteomes" id="UP000282028">
    <property type="component" value="Unassembled WGS sequence"/>
</dbReference>
<dbReference type="EMBL" id="RHHR01000010">
    <property type="protein sequence ID" value="RNB75158.1"/>
    <property type="molecule type" value="Genomic_DNA"/>
</dbReference>
<dbReference type="PANTHER" id="PTHR47478:SF1">
    <property type="entry name" value="PYRIMIDINE 5'-NUCLEOTIDASE YJJG"/>
    <property type="match status" value="1"/>
</dbReference>
<sequence length="227" mass="26230">MRHDILLFDLDDTLFDFQMAEKHALDKVFAAYHLLQDAELYRTTYKEISRSIWRELEEGTITLSELRVERFKRLFNTHAVMADAEAFSHDYLRFLGEGVFLTEGAEELCKSLSHLRLGIITNGFKEVQIPRVTHSPLCQTFEQIIISEETGYQKPQKEIFDYAFSKMNITDKSNVLMIGDSLTSDVQGGNRYGIDTCWFNPGKKNNTTGIEPTYEIEKLIDLLKIVE</sequence>